<feature type="transmembrane region" description="Helical" evidence="2">
    <location>
        <begin position="77"/>
        <end position="98"/>
    </location>
</feature>
<evidence type="ECO:0000259" key="3">
    <source>
        <dbReference type="Pfam" id="PF02254"/>
    </source>
</evidence>
<dbReference type="SUPFAM" id="SSF51735">
    <property type="entry name" value="NAD(P)-binding Rossmann-fold domains"/>
    <property type="match status" value="1"/>
</dbReference>
<evidence type="ECO:0000256" key="1">
    <source>
        <dbReference type="ARBA" id="ARBA00004651"/>
    </source>
</evidence>
<evidence type="ECO:0000259" key="4">
    <source>
        <dbReference type="Pfam" id="PF07885"/>
    </source>
</evidence>
<dbReference type="PANTHER" id="PTHR43833:SF9">
    <property type="entry name" value="POTASSIUM CHANNEL PROTEIN YUGO-RELATED"/>
    <property type="match status" value="1"/>
</dbReference>
<keyword evidence="2" id="KW-0472">Membrane</keyword>
<keyword evidence="5" id="KW-0813">Transport</keyword>
<dbReference type="InterPro" id="IPR050721">
    <property type="entry name" value="Trk_Ktr_HKT_K-transport"/>
</dbReference>
<dbReference type="OrthoDB" id="9799090at2"/>
<dbReference type="Gene3D" id="1.10.287.70">
    <property type="match status" value="1"/>
</dbReference>
<keyword evidence="5" id="KW-0407">Ion channel</keyword>
<dbReference type="Pfam" id="PF02254">
    <property type="entry name" value="TrkA_N"/>
    <property type="match status" value="1"/>
</dbReference>
<dbReference type="RefSeq" id="WP_092632282.1">
    <property type="nucleotide sequence ID" value="NZ_FNFM01000014.1"/>
</dbReference>
<keyword evidence="5" id="KW-0406">Ion transport</keyword>
<feature type="domain" description="Potassium channel" evidence="4">
    <location>
        <begin position="24"/>
        <end position="101"/>
    </location>
</feature>
<dbReference type="EMBL" id="FNFM01000014">
    <property type="protein sequence ID" value="SDK84779.1"/>
    <property type="molecule type" value="Genomic_DNA"/>
</dbReference>
<dbReference type="Proteomes" id="UP000199213">
    <property type="component" value="Unassembled WGS sequence"/>
</dbReference>
<evidence type="ECO:0000313" key="6">
    <source>
        <dbReference type="Proteomes" id="UP000199213"/>
    </source>
</evidence>
<dbReference type="InterPro" id="IPR036291">
    <property type="entry name" value="NAD(P)-bd_dom_sf"/>
</dbReference>
<protein>
    <submittedName>
        <fullName evidence="5">Voltage-gated potassium channel</fullName>
    </submittedName>
</protein>
<organism evidence="5 6">
    <name type="scientific">Actinopolyspora mzabensis</name>
    <dbReference type="NCBI Taxonomy" id="995066"/>
    <lineage>
        <taxon>Bacteria</taxon>
        <taxon>Bacillati</taxon>
        <taxon>Actinomycetota</taxon>
        <taxon>Actinomycetes</taxon>
        <taxon>Actinopolysporales</taxon>
        <taxon>Actinopolysporaceae</taxon>
        <taxon>Actinopolyspora</taxon>
    </lineage>
</organism>
<keyword evidence="2" id="KW-1133">Transmembrane helix</keyword>
<dbReference type="SUPFAM" id="SSF81324">
    <property type="entry name" value="Voltage-gated potassium channels"/>
    <property type="match status" value="1"/>
</dbReference>
<keyword evidence="6" id="KW-1185">Reference proteome</keyword>
<sequence>MPTVLFRLLQRLISIRSWTTPALVITFVFFTSWPLMELFERADSELTAPENYWWWFLVTTSTVGYGDFYPETTGGHVVGVYVIVGGIATLTTLFTHLATTLETARGRRMSGSGSLHISDHIVVLGYGAGRSERIIDELLADGRHPVVLGAWDDVDHHPVPDRGIGFVRGDLTAEDVLHRAGVHHARSVLIDARDDNEALAVAVSVHHVNPELEPVIALRDMSRAEHMRYVDETIRCVQWHTPHMITEELLDPGITQVYSELVTHGGGNTYSCRLPESLGPVSYGDCQFALGDRHDATVLAARTDSELLISPSWRTRLPAGSTLYYICAQRISQEQLARAVRATSESRGT</sequence>
<name>A0A1G9F8Q8_ACTMZ</name>
<dbReference type="Gene3D" id="3.40.50.720">
    <property type="entry name" value="NAD(P)-binding Rossmann-like Domain"/>
    <property type="match status" value="1"/>
</dbReference>
<evidence type="ECO:0000313" key="5">
    <source>
        <dbReference type="EMBL" id="SDK84779.1"/>
    </source>
</evidence>
<dbReference type="GO" id="GO:0034220">
    <property type="term" value="P:monoatomic ion transmembrane transport"/>
    <property type="evidence" value="ECO:0007669"/>
    <property type="project" value="UniProtKB-KW"/>
</dbReference>
<gene>
    <name evidence="5" type="ORF">SAMN04487820_11447</name>
</gene>
<comment type="subcellular location">
    <subcellularLocation>
        <location evidence="1">Cell membrane</location>
        <topology evidence="1">Multi-pass membrane protein</topology>
    </subcellularLocation>
</comment>
<evidence type="ECO:0000256" key="2">
    <source>
        <dbReference type="SAM" id="Phobius"/>
    </source>
</evidence>
<dbReference type="InterPro" id="IPR003148">
    <property type="entry name" value="RCK_N"/>
</dbReference>
<dbReference type="Pfam" id="PF07885">
    <property type="entry name" value="Ion_trans_2"/>
    <property type="match status" value="1"/>
</dbReference>
<dbReference type="GO" id="GO:0005886">
    <property type="term" value="C:plasma membrane"/>
    <property type="evidence" value="ECO:0007669"/>
    <property type="project" value="UniProtKB-SubCell"/>
</dbReference>
<dbReference type="InterPro" id="IPR013099">
    <property type="entry name" value="K_chnl_dom"/>
</dbReference>
<feature type="transmembrane region" description="Helical" evidence="2">
    <location>
        <begin position="12"/>
        <end position="32"/>
    </location>
</feature>
<feature type="domain" description="RCK N-terminal" evidence="3">
    <location>
        <begin position="121"/>
        <end position="228"/>
    </location>
</feature>
<accession>A0A1G9F8Q8</accession>
<reference evidence="6" key="1">
    <citation type="submission" date="2016-10" db="EMBL/GenBank/DDBJ databases">
        <authorList>
            <person name="Varghese N."/>
            <person name="Submissions S."/>
        </authorList>
    </citation>
    <scope>NUCLEOTIDE SEQUENCE [LARGE SCALE GENOMIC DNA]</scope>
    <source>
        <strain evidence="6">DSM 45460</strain>
    </source>
</reference>
<proteinExistence type="predicted"/>
<dbReference type="GO" id="GO:0006813">
    <property type="term" value="P:potassium ion transport"/>
    <property type="evidence" value="ECO:0007669"/>
    <property type="project" value="InterPro"/>
</dbReference>
<dbReference type="PANTHER" id="PTHR43833">
    <property type="entry name" value="POTASSIUM CHANNEL PROTEIN 2-RELATED-RELATED"/>
    <property type="match status" value="1"/>
</dbReference>
<keyword evidence="2" id="KW-0812">Transmembrane</keyword>
<dbReference type="AlphaFoldDB" id="A0A1G9F8Q8"/>